<dbReference type="Pfam" id="PF03235">
    <property type="entry name" value="GmrSD_N"/>
    <property type="match status" value="1"/>
</dbReference>
<comment type="caution">
    <text evidence="2">The sequence shown here is derived from an EMBL/GenBank/DDBJ whole genome shotgun (WGS) entry which is preliminary data.</text>
</comment>
<sequence>METYSIDETEDVLPEEDSREQLQERIAELLAELSEATDTPKGVQPCAQFTAGDVSFGSDTWMTRLAEVQGWLHFSDDLSTSDPAAFAASLAEALGFETQAEGIESAYGTPLLTETALELLSERAEIAARLQQVFLAELDAEGGSRASATASWNEAWVTVDDSAEAVVPEPVTAKADVWHIFQLTKKKLNLTPSYQRGDVWRTGDRQALIESILRGIPLPSIILLRTGGTTPHDVVDGKQRLTAILRFVGQHPIALKKVEEADGLHGEAQFPKLFAEDYPKFRRAWKRYMGEPLTAKLEDDYYFPFKLRNDGKGGLVGDDLEPLRGRYFTEIRDKAIHVADQEVTVEDLFGGAPDYKVPVIEYTKASQRQIHEVFKLYNKQGMHLNAEEIRNAIYHDVDLTRAILVAAGDVTDRSNIAKVAPWLVGVPGIRDLGNTLADYGFGEARYRRTKVLGWIVATLINDTRGKLLPSTARHTDLLLSQVQDNSSHALRDGAKIADLFALIAQAAELHAAHDELWPDKFRGDGKSGKWQDLQLVGSLVGIAIAMAGAPDDIEDRIDLSASAIRSAALDEWKRPEKTQTRTQWDYIARIVHGVVEKLDVDISTASEAIRARFGSSGVESLLGSILQPKAE</sequence>
<dbReference type="EMBL" id="JAKLTQ010000007">
    <property type="protein sequence ID" value="MCG2622620.1"/>
    <property type="molecule type" value="Genomic_DNA"/>
</dbReference>
<dbReference type="InterPro" id="IPR004919">
    <property type="entry name" value="GmrSD_N"/>
</dbReference>
<feature type="domain" description="GmrSD restriction endonucleases N-terminal" evidence="1">
    <location>
        <begin position="182"/>
        <end position="394"/>
    </location>
</feature>
<dbReference type="Proteomes" id="UP001165368">
    <property type="component" value="Unassembled WGS sequence"/>
</dbReference>
<keyword evidence="3" id="KW-1185">Reference proteome</keyword>
<gene>
    <name evidence="2" type="ORF">LVY72_11945</name>
</gene>
<evidence type="ECO:0000259" key="1">
    <source>
        <dbReference type="Pfam" id="PF03235"/>
    </source>
</evidence>
<dbReference type="RefSeq" id="WP_237821098.1">
    <property type="nucleotide sequence ID" value="NZ_JAKLTQ010000007.1"/>
</dbReference>
<evidence type="ECO:0000313" key="3">
    <source>
        <dbReference type="Proteomes" id="UP001165368"/>
    </source>
</evidence>
<accession>A0ABS9L7G1</accession>
<proteinExistence type="predicted"/>
<evidence type="ECO:0000313" key="2">
    <source>
        <dbReference type="EMBL" id="MCG2622620.1"/>
    </source>
</evidence>
<dbReference type="PANTHER" id="PTHR39639:SF1">
    <property type="entry name" value="DUF262 DOMAIN-CONTAINING PROTEIN"/>
    <property type="match status" value="1"/>
</dbReference>
<dbReference type="PANTHER" id="PTHR39639">
    <property type="entry name" value="CHROMOSOME 16, WHOLE GENOME SHOTGUN SEQUENCE"/>
    <property type="match status" value="1"/>
</dbReference>
<organism evidence="2 3">
    <name type="scientific">Arthrobacter hankyongi</name>
    <dbReference type="NCBI Taxonomy" id="2904801"/>
    <lineage>
        <taxon>Bacteria</taxon>
        <taxon>Bacillati</taxon>
        <taxon>Actinomycetota</taxon>
        <taxon>Actinomycetes</taxon>
        <taxon>Micrococcales</taxon>
        <taxon>Micrococcaceae</taxon>
        <taxon>Arthrobacter</taxon>
    </lineage>
</organism>
<protein>
    <submittedName>
        <fullName evidence="2">DUF262 domain-containing protein</fullName>
    </submittedName>
</protein>
<reference evidence="2" key="1">
    <citation type="submission" date="2022-01" db="EMBL/GenBank/DDBJ databases">
        <authorList>
            <person name="Jo J.-H."/>
            <person name="Im W.-T."/>
        </authorList>
    </citation>
    <scope>NUCLEOTIDE SEQUENCE</scope>
    <source>
        <strain evidence="2">I2-34</strain>
    </source>
</reference>
<name>A0ABS9L7G1_9MICC</name>